<feature type="domain" description="PTS EIIA type-2" evidence="3">
    <location>
        <begin position="532"/>
        <end position="671"/>
    </location>
</feature>
<dbReference type="PANTHER" id="PTHR30185:SF18">
    <property type="entry name" value="TRANSCRIPTIONAL REGULATOR MTLR"/>
    <property type="match status" value="1"/>
</dbReference>
<comment type="caution">
    <text evidence="6">The sequence shown here is derived from an EMBL/GenBank/DDBJ whole genome shotgun (WGS) entry which is preliminary data.</text>
</comment>
<dbReference type="InterPro" id="IPR050661">
    <property type="entry name" value="BglG_antiterminators"/>
</dbReference>
<dbReference type="EMBL" id="JAZHFS010000036">
    <property type="protein sequence ID" value="MEF2115024.1"/>
    <property type="molecule type" value="Genomic_DNA"/>
</dbReference>
<sequence>MNLSVLDERKRRILAIVYHSKAPLQMEHIAARIGVSSRTIYSDIKDINGYFKSTGIEIVSKPRIGTWLEVKDGEEEKVKLEISKIINESSDEACEKLNYILKRLLMTNDYISMQEIADELYVSKATVNLEMRDVEETLKKSKIKFIRKTNHGIKVSGEEKNIRLLLTKILKNDKDVSIFLTNTDDGELQMDLKLSHFINNNFNNILINYLKKFISKILSEKKVRLSNERLTELVGQLLVTYFRINKKQNIQFSTDEILQIIKLSEFKMVKSFLEDFEKESGIKISIEEVSYITLFCIEDVVNVEELNKLEKDIFLNNDEELMVILNEICEFAKNSYNLKLGEDKQLMKGLKLHLAAAINRLKFGIDLNNPLIKEIKNNYPYAFQIAVGIENHINDLFGIAMTENEIGYVTLHIEAFIEKNVVEKDIKAFVVCGTGIGVAHLLSVQIKRQFPRIDVIKLISGLWISKEMTLLSDKETPDIVITSISLPTIKIPVVQVAPIMTLEDISTIQYQLDSLIRKKKEIQNKNYPMLKKYLDRESLLINISTDNHFDIITLLSKNLESKGYVTKKFAKSAISREELSCTYLSSGVAIPHGYIQEVNEPVITFAKLREPINWGGNKVQLVFLCALNSKVGKDAETLFTELYEIVKNKELVKKIKQIDSKDDLYNCLGWE</sequence>
<accession>A0ABU7UW81</accession>
<keyword evidence="1" id="KW-0805">Transcription regulation</keyword>
<dbReference type="PANTHER" id="PTHR30185">
    <property type="entry name" value="CRYPTIC BETA-GLUCOSIDE BGL OPERON ANTITERMINATOR"/>
    <property type="match status" value="1"/>
</dbReference>
<keyword evidence="7" id="KW-1185">Reference proteome</keyword>
<evidence type="ECO:0000259" key="3">
    <source>
        <dbReference type="PROSITE" id="PS51094"/>
    </source>
</evidence>
<dbReference type="Pfam" id="PF05043">
    <property type="entry name" value="Mga"/>
    <property type="match status" value="1"/>
</dbReference>
<reference evidence="6 7" key="1">
    <citation type="submission" date="2023-11" db="EMBL/GenBank/DDBJ databases">
        <title>Draft genome sequence of a psychrophilic Clostridium strain from permafrost water brine.</title>
        <authorList>
            <person name="Shcherbakova V.A."/>
            <person name="Trubitsyn V.E."/>
            <person name="Zakharyuk A.G."/>
        </authorList>
    </citation>
    <scope>NUCLEOTIDE SEQUENCE [LARGE SCALE GENOMIC DNA]</scope>
    <source>
        <strain evidence="6 7">14F</strain>
    </source>
</reference>
<dbReference type="InterPro" id="IPR013011">
    <property type="entry name" value="PTS_EIIB_2"/>
</dbReference>
<dbReference type="Pfam" id="PF00359">
    <property type="entry name" value="PTS_EIIA_2"/>
    <property type="match status" value="1"/>
</dbReference>
<proteinExistence type="predicted"/>
<organism evidence="6 7">
    <name type="scientific">Clostridium frigoriphilum</name>
    <dbReference type="NCBI Taxonomy" id="443253"/>
    <lineage>
        <taxon>Bacteria</taxon>
        <taxon>Bacillati</taxon>
        <taxon>Bacillota</taxon>
        <taxon>Clostridia</taxon>
        <taxon>Eubacteriales</taxon>
        <taxon>Clostridiaceae</taxon>
        <taxon>Clostridium</taxon>
    </lineage>
</organism>
<name>A0ABU7UW81_9CLOT</name>
<dbReference type="CDD" id="cd00211">
    <property type="entry name" value="PTS_IIA_fru"/>
    <property type="match status" value="1"/>
</dbReference>
<evidence type="ECO:0000256" key="1">
    <source>
        <dbReference type="ARBA" id="ARBA00023015"/>
    </source>
</evidence>
<dbReference type="CDD" id="cd05568">
    <property type="entry name" value="PTS_IIB_bgl_like"/>
    <property type="match status" value="1"/>
</dbReference>
<feature type="domain" description="PRD" evidence="5">
    <location>
        <begin position="201"/>
        <end position="306"/>
    </location>
</feature>
<dbReference type="InterPro" id="IPR013196">
    <property type="entry name" value="HTH_11"/>
</dbReference>
<dbReference type="Proteomes" id="UP001498469">
    <property type="component" value="Unassembled WGS sequence"/>
</dbReference>
<keyword evidence="2" id="KW-0804">Transcription</keyword>
<dbReference type="RefSeq" id="WP_216255121.1">
    <property type="nucleotide sequence ID" value="NZ_JAZHFS010000036.1"/>
</dbReference>
<dbReference type="PROSITE" id="PS51099">
    <property type="entry name" value="PTS_EIIB_TYPE_2"/>
    <property type="match status" value="1"/>
</dbReference>
<dbReference type="Pfam" id="PF00874">
    <property type="entry name" value="PRD"/>
    <property type="match status" value="2"/>
</dbReference>
<dbReference type="PROSITE" id="PS51372">
    <property type="entry name" value="PRD_2"/>
    <property type="match status" value="2"/>
</dbReference>
<dbReference type="InterPro" id="IPR011608">
    <property type="entry name" value="PRD"/>
</dbReference>
<evidence type="ECO:0000313" key="7">
    <source>
        <dbReference type="Proteomes" id="UP001498469"/>
    </source>
</evidence>
<feature type="domain" description="PTS EIIB type-2" evidence="4">
    <location>
        <begin position="426"/>
        <end position="520"/>
    </location>
</feature>
<dbReference type="PROSITE" id="PS51094">
    <property type="entry name" value="PTS_EIIA_TYPE_2"/>
    <property type="match status" value="1"/>
</dbReference>
<evidence type="ECO:0000256" key="2">
    <source>
        <dbReference type="ARBA" id="ARBA00023163"/>
    </source>
</evidence>
<feature type="domain" description="PRD" evidence="5">
    <location>
        <begin position="316"/>
        <end position="423"/>
    </location>
</feature>
<protein>
    <submittedName>
        <fullName evidence="6">BglG family transcription antiterminator</fullName>
    </submittedName>
</protein>
<evidence type="ECO:0000259" key="4">
    <source>
        <dbReference type="PROSITE" id="PS51099"/>
    </source>
</evidence>
<dbReference type="InterPro" id="IPR002178">
    <property type="entry name" value="PTS_EIIA_type-2_dom"/>
</dbReference>
<dbReference type="InterPro" id="IPR007737">
    <property type="entry name" value="Mga_HTH"/>
</dbReference>
<evidence type="ECO:0000259" key="5">
    <source>
        <dbReference type="PROSITE" id="PS51372"/>
    </source>
</evidence>
<gene>
    <name evidence="6" type="ORF">SJI18_22335</name>
</gene>
<dbReference type="Pfam" id="PF08279">
    <property type="entry name" value="HTH_11"/>
    <property type="match status" value="1"/>
</dbReference>
<evidence type="ECO:0000313" key="6">
    <source>
        <dbReference type="EMBL" id="MEF2115024.1"/>
    </source>
</evidence>